<sequence>MPVKSAVQPRRGEYRISQGNLTTNNSERYRRRPQLRTRQSKQVLAPAARLRAIATSSLFIGPAELTVPSCSSEQFKKAKLVTSSSASLTVLKPADVSLLLHCPPTTHGPGFAE</sequence>
<reference evidence="2 3" key="1">
    <citation type="submission" date="2021-06" db="EMBL/GenBank/DDBJ databases">
        <authorList>
            <person name="Palmer J.M."/>
        </authorList>
    </citation>
    <scope>NUCLEOTIDE SEQUENCE [LARGE SCALE GENOMIC DNA]</scope>
    <source>
        <strain evidence="2 3">AS_MEX2019</strain>
        <tissue evidence="2">Muscle</tissue>
    </source>
</reference>
<gene>
    <name evidence="2" type="ORF">AMECASPLE_011917</name>
</gene>
<comment type="caution">
    <text evidence="2">The sequence shown here is derived from an EMBL/GenBank/DDBJ whole genome shotgun (WGS) entry which is preliminary data.</text>
</comment>
<evidence type="ECO:0000313" key="3">
    <source>
        <dbReference type="Proteomes" id="UP001469553"/>
    </source>
</evidence>
<evidence type="ECO:0000313" key="2">
    <source>
        <dbReference type="EMBL" id="MEQ2302957.1"/>
    </source>
</evidence>
<feature type="region of interest" description="Disordered" evidence="1">
    <location>
        <begin position="1"/>
        <end position="42"/>
    </location>
</feature>
<dbReference type="EMBL" id="JAHRIP010057160">
    <property type="protein sequence ID" value="MEQ2302957.1"/>
    <property type="molecule type" value="Genomic_DNA"/>
</dbReference>
<dbReference type="Proteomes" id="UP001469553">
    <property type="component" value="Unassembled WGS sequence"/>
</dbReference>
<feature type="compositionally biased region" description="Basic residues" evidence="1">
    <location>
        <begin position="29"/>
        <end position="39"/>
    </location>
</feature>
<accession>A0ABV0ZB15</accession>
<proteinExistence type="predicted"/>
<feature type="compositionally biased region" description="Polar residues" evidence="1">
    <location>
        <begin position="17"/>
        <end position="26"/>
    </location>
</feature>
<protein>
    <submittedName>
        <fullName evidence="2">Uncharacterized protein</fullName>
    </submittedName>
</protein>
<organism evidence="2 3">
    <name type="scientific">Ameca splendens</name>
    <dbReference type="NCBI Taxonomy" id="208324"/>
    <lineage>
        <taxon>Eukaryota</taxon>
        <taxon>Metazoa</taxon>
        <taxon>Chordata</taxon>
        <taxon>Craniata</taxon>
        <taxon>Vertebrata</taxon>
        <taxon>Euteleostomi</taxon>
        <taxon>Actinopterygii</taxon>
        <taxon>Neopterygii</taxon>
        <taxon>Teleostei</taxon>
        <taxon>Neoteleostei</taxon>
        <taxon>Acanthomorphata</taxon>
        <taxon>Ovalentaria</taxon>
        <taxon>Atherinomorphae</taxon>
        <taxon>Cyprinodontiformes</taxon>
        <taxon>Goodeidae</taxon>
        <taxon>Ameca</taxon>
    </lineage>
</organism>
<name>A0ABV0ZB15_9TELE</name>
<keyword evidence="3" id="KW-1185">Reference proteome</keyword>
<evidence type="ECO:0000256" key="1">
    <source>
        <dbReference type="SAM" id="MobiDB-lite"/>
    </source>
</evidence>